<name>A0AAV7R423_PLEWA</name>
<keyword evidence="2" id="KW-1185">Reference proteome</keyword>
<dbReference type="Proteomes" id="UP001066276">
    <property type="component" value="Chromosome 6"/>
</dbReference>
<organism evidence="1 2">
    <name type="scientific">Pleurodeles waltl</name>
    <name type="common">Iberian ribbed newt</name>
    <dbReference type="NCBI Taxonomy" id="8319"/>
    <lineage>
        <taxon>Eukaryota</taxon>
        <taxon>Metazoa</taxon>
        <taxon>Chordata</taxon>
        <taxon>Craniata</taxon>
        <taxon>Vertebrata</taxon>
        <taxon>Euteleostomi</taxon>
        <taxon>Amphibia</taxon>
        <taxon>Batrachia</taxon>
        <taxon>Caudata</taxon>
        <taxon>Salamandroidea</taxon>
        <taxon>Salamandridae</taxon>
        <taxon>Pleurodelinae</taxon>
        <taxon>Pleurodeles</taxon>
    </lineage>
</organism>
<sequence>MQAPRLGEREGRPKPAMSVGLIVAPVRAPNGHARSPEARFGRSGLPYRLNAGLQGPNLHGGALLASTLPRDKWRPRALQANAIRGMCLLPQVLYHNFMCPTAGPSHRFSAVPRDPNGYGCVPPAATPLCTMRRPVALLAAVIRGVYLTLQVFRRHFMCPAAGLLHRPSAAPGAPIFTEGPAGRHPTAQEAALSGFQVTAIHGAPLCMPAALGDGYTTVTKCVSLPASPLPLLHWSRLMSEAPLSCPHFSLRPVTTSDRRRGYM</sequence>
<protein>
    <submittedName>
        <fullName evidence="1">Uncharacterized protein</fullName>
    </submittedName>
</protein>
<dbReference type="EMBL" id="JANPWB010000010">
    <property type="protein sequence ID" value="KAJ1145513.1"/>
    <property type="molecule type" value="Genomic_DNA"/>
</dbReference>
<dbReference type="AlphaFoldDB" id="A0AAV7R423"/>
<evidence type="ECO:0000313" key="1">
    <source>
        <dbReference type="EMBL" id="KAJ1145513.1"/>
    </source>
</evidence>
<accession>A0AAV7R423</accession>
<evidence type="ECO:0000313" key="2">
    <source>
        <dbReference type="Proteomes" id="UP001066276"/>
    </source>
</evidence>
<comment type="caution">
    <text evidence="1">The sequence shown here is derived from an EMBL/GenBank/DDBJ whole genome shotgun (WGS) entry which is preliminary data.</text>
</comment>
<reference evidence="1" key="1">
    <citation type="journal article" date="2022" name="bioRxiv">
        <title>Sequencing and chromosome-scale assembly of the giantPleurodeles waltlgenome.</title>
        <authorList>
            <person name="Brown T."/>
            <person name="Elewa A."/>
            <person name="Iarovenko S."/>
            <person name="Subramanian E."/>
            <person name="Araus A.J."/>
            <person name="Petzold A."/>
            <person name="Susuki M."/>
            <person name="Suzuki K.-i.T."/>
            <person name="Hayashi T."/>
            <person name="Toyoda A."/>
            <person name="Oliveira C."/>
            <person name="Osipova E."/>
            <person name="Leigh N.D."/>
            <person name="Simon A."/>
            <person name="Yun M.H."/>
        </authorList>
    </citation>
    <scope>NUCLEOTIDE SEQUENCE</scope>
    <source>
        <strain evidence="1">20211129_DDA</strain>
        <tissue evidence="1">Liver</tissue>
    </source>
</reference>
<gene>
    <name evidence="1" type="ORF">NDU88_011799</name>
</gene>
<proteinExistence type="predicted"/>